<name>A0ABX0GZU6_9ACTN</name>
<reference evidence="1 2" key="1">
    <citation type="submission" date="2020-03" db="EMBL/GenBank/DDBJ databases">
        <title>Two novel Motilibacter sp.</title>
        <authorList>
            <person name="Liu S."/>
        </authorList>
    </citation>
    <scope>NUCLEOTIDE SEQUENCE [LARGE SCALE GENOMIC DNA]</scope>
    <source>
        <strain evidence="1 2">E257</strain>
    </source>
</reference>
<proteinExistence type="predicted"/>
<keyword evidence="2" id="KW-1185">Reference proteome</keyword>
<sequence length="102" mass="10918">MEGDAVPTVDAVEAILAEIRAALQGGAILVARRAASVDLLIERGCSALVEGASSYDAMIETLARGIGSEPAQALDRRIRFIVTMNRRDARLQVADSGMRSYR</sequence>
<protein>
    <submittedName>
        <fullName evidence="1">Uncharacterized protein</fullName>
    </submittedName>
</protein>
<dbReference type="Proteomes" id="UP000800981">
    <property type="component" value="Unassembled WGS sequence"/>
</dbReference>
<organism evidence="1 2">
    <name type="scientific">Motilibacter deserti</name>
    <dbReference type="NCBI Taxonomy" id="2714956"/>
    <lineage>
        <taxon>Bacteria</taxon>
        <taxon>Bacillati</taxon>
        <taxon>Actinomycetota</taxon>
        <taxon>Actinomycetes</taxon>
        <taxon>Motilibacterales</taxon>
        <taxon>Motilibacteraceae</taxon>
        <taxon>Motilibacter</taxon>
    </lineage>
</organism>
<dbReference type="RefSeq" id="WP_166284791.1">
    <property type="nucleotide sequence ID" value="NZ_JAANNP010000138.1"/>
</dbReference>
<gene>
    <name evidence="1" type="ORF">G9H71_21385</name>
</gene>
<evidence type="ECO:0000313" key="1">
    <source>
        <dbReference type="EMBL" id="NHC16342.1"/>
    </source>
</evidence>
<comment type="caution">
    <text evidence="1">The sequence shown here is derived from an EMBL/GenBank/DDBJ whole genome shotgun (WGS) entry which is preliminary data.</text>
</comment>
<accession>A0ABX0GZU6</accession>
<dbReference type="EMBL" id="JAANNP010000138">
    <property type="protein sequence ID" value="NHC16342.1"/>
    <property type="molecule type" value="Genomic_DNA"/>
</dbReference>
<evidence type="ECO:0000313" key="2">
    <source>
        <dbReference type="Proteomes" id="UP000800981"/>
    </source>
</evidence>